<dbReference type="KEGG" id="msu:MS0217"/>
<gene>
    <name evidence="1" type="ordered locus">MS0217</name>
</gene>
<keyword evidence="2" id="KW-1185">Reference proteome</keyword>
<evidence type="ECO:0000313" key="1">
    <source>
        <dbReference type="EMBL" id="AAU36824.1"/>
    </source>
</evidence>
<sequence length="42" mass="4654">MSNTSAASFNSALICSKYIQFSFYEQVKNAENTAPDKCFAIL</sequence>
<dbReference type="EMBL" id="AE016827">
    <property type="protein sequence ID" value="AAU36824.1"/>
    <property type="molecule type" value="Genomic_DNA"/>
</dbReference>
<dbReference type="Proteomes" id="UP000000607">
    <property type="component" value="Chromosome"/>
</dbReference>
<evidence type="ECO:0000313" key="2">
    <source>
        <dbReference type="Proteomes" id="UP000000607"/>
    </source>
</evidence>
<organism evidence="1 2">
    <name type="scientific">Mannheimia succiniciproducens (strain KCTC 0769BP / MBEL55E)</name>
    <dbReference type="NCBI Taxonomy" id="221988"/>
    <lineage>
        <taxon>Bacteria</taxon>
        <taxon>Pseudomonadati</taxon>
        <taxon>Pseudomonadota</taxon>
        <taxon>Gammaproteobacteria</taxon>
        <taxon>Pasteurellales</taxon>
        <taxon>Pasteurellaceae</taxon>
        <taxon>Basfia</taxon>
    </lineage>
</organism>
<reference evidence="1 2" key="1">
    <citation type="journal article" date="2004" name="Nat. Biotechnol.">
        <title>The genome sequence of the capnophilic rumen bacterium Mannheimia succiniciproducens.</title>
        <authorList>
            <person name="Hong S.H."/>
            <person name="Kim J.S."/>
            <person name="Lee S.Y."/>
            <person name="In Y.H."/>
            <person name="Choi S.S."/>
            <person name="Rih J.-K."/>
            <person name="Kim C.H."/>
            <person name="Jeong H."/>
            <person name="Hur C.G."/>
            <person name="Kim J.J."/>
        </authorList>
    </citation>
    <scope>NUCLEOTIDE SEQUENCE [LARGE SCALE GENOMIC DNA]</scope>
    <source>
        <strain evidence="2">KCTC 0769BP / MBEL55E</strain>
    </source>
</reference>
<proteinExistence type="predicted"/>
<accession>Q65W36</accession>
<protein>
    <submittedName>
        <fullName evidence="1">Uncharacterized protein</fullName>
    </submittedName>
</protein>
<dbReference type="AlphaFoldDB" id="Q65W36"/>
<dbReference type="HOGENOM" id="CLU_3253729_0_0_6"/>
<name>Q65W36_MANSM</name>